<keyword evidence="3" id="KW-1185">Reference proteome</keyword>
<accession>A0ABT3JB25</accession>
<evidence type="ECO:0000313" key="2">
    <source>
        <dbReference type="EMBL" id="MCW3784758.1"/>
    </source>
</evidence>
<comment type="caution">
    <text evidence="2">The sequence shown here is derived from an EMBL/GenBank/DDBJ whole genome shotgun (WGS) entry which is preliminary data.</text>
</comment>
<organism evidence="2 3">
    <name type="scientific">Defluviimonas salinarum</name>
    <dbReference type="NCBI Taxonomy" id="2992147"/>
    <lineage>
        <taxon>Bacteria</taxon>
        <taxon>Pseudomonadati</taxon>
        <taxon>Pseudomonadota</taxon>
        <taxon>Alphaproteobacteria</taxon>
        <taxon>Rhodobacterales</taxon>
        <taxon>Paracoccaceae</taxon>
        <taxon>Albidovulum</taxon>
    </lineage>
</organism>
<gene>
    <name evidence="2" type="ORF">OM960_24925</name>
</gene>
<evidence type="ECO:0008006" key="4">
    <source>
        <dbReference type="Google" id="ProtNLM"/>
    </source>
</evidence>
<feature type="region of interest" description="Disordered" evidence="1">
    <location>
        <begin position="115"/>
        <end position="141"/>
    </location>
</feature>
<dbReference type="RefSeq" id="WP_264773890.1">
    <property type="nucleotide sequence ID" value="NZ_JAPDOG010000066.1"/>
</dbReference>
<dbReference type="InterPro" id="IPR053842">
    <property type="entry name" value="NikA-like"/>
</dbReference>
<evidence type="ECO:0000313" key="3">
    <source>
        <dbReference type="Proteomes" id="UP001207582"/>
    </source>
</evidence>
<dbReference type="Proteomes" id="UP001207582">
    <property type="component" value="Unassembled WGS sequence"/>
</dbReference>
<name>A0ABT3JB25_9RHOB</name>
<protein>
    <recommendedName>
        <fullName evidence="4">Transposase</fullName>
    </recommendedName>
</protein>
<sequence>MARPRKQDREARRKALSFYPTDDERASIETGARGAGMAVSRYVLHRVLAADGTRVRTIRRDEVIAALSAAARALEDIAGMSQDMPIPDGLALTVALLKVERQICRIGLPRSAGHDAIERDPGLGADEVPVTDPEASGTPPC</sequence>
<dbReference type="Pfam" id="PF21983">
    <property type="entry name" value="NikA-like"/>
    <property type="match status" value="1"/>
</dbReference>
<evidence type="ECO:0000256" key="1">
    <source>
        <dbReference type="SAM" id="MobiDB-lite"/>
    </source>
</evidence>
<dbReference type="EMBL" id="JAPDOG010000066">
    <property type="protein sequence ID" value="MCW3784758.1"/>
    <property type="molecule type" value="Genomic_DNA"/>
</dbReference>
<proteinExistence type="predicted"/>
<reference evidence="2 3" key="1">
    <citation type="submission" date="2022-10" db="EMBL/GenBank/DDBJ databases">
        <title>Defluviimonas sp. CAU 1641 isolated from mud.</title>
        <authorList>
            <person name="Kim W."/>
        </authorList>
    </citation>
    <scope>NUCLEOTIDE SEQUENCE [LARGE SCALE GENOMIC DNA]</scope>
    <source>
        <strain evidence="2 3">CAU 1641</strain>
    </source>
</reference>